<dbReference type="HOGENOM" id="CLU_1823706_0_0_10"/>
<dbReference type="STRING" id="762903.Pedsa_0552"/>
<proteinExistence type="predicted"/>
<reference evidence="1 2" key="1">
    <citation type="journal article" date="2011" name="Stand. Genomic Sci.">
        <title>Complete genome sequence of the gliding, heparinolytic Pedobacter saltans type strain (113).</title>
        <authorList>
            <person name="Liolios K."/>
            <person name="Sikorski J."/>
            <person name="Lu M."/>
            <person name="Nolan M."/>
            <person name="Lapidus A."/>
            <person name="Lucas S."/>
            <person name="Hammon N."/>
            <person name="Deshpande S."/>
            <person name="Cheng J.F."/>
            <person name="Tapia R."/>
            <person name="Han C."/>
            <person name="Goodwin L."/>
            <person name="Pitluck S."/>
            <person name="Huntemann M."/>
            <person name="Ivanova N."/>
            <person name="Pagani I."/>
            <person name="Mavromatis K."/>
            <person name="Ovchinikova G."/>
            <person name="Pati A."/>
            <person name="Chen A."/>
            <person name="Palaniappan K."/>
            <person name="Land M."/>
            <person name="Hauser L."/>
            <person name="Brambilla E.M."/>
            <person name="Kotsyurbenko O."/>
            <person name="Rohde M."/>
            <person name="Tindall B.J."/>
            <person name="Abt B."/>
            <person name="Goker M."/>
            <person name="Detter J.C."/>
            <person name="Woyke T."/>
            <person name="Bristow J."/>
            <person name="Eisen J.A."/>
            <person name="Markowitz V."/>
            <person name="Hugenholtz P."/>
            <person name="Klenk H.P."/>
            <person name="Kyrpides N.C."/>
        </authorList>
    </citation>
    <scope>NUCLEOTIDE SEQUENCE [LARGE SCALE GENOMIC DNA]</scope>
    <source>
        <strain evidence="2">ATCC 51119 / DSM 12145 / JCM 21818 / LMG 10337 / NBRC 100064 / NCIMB 13643</strain>
    </source>
</reference>
<dbReference type="Proteomes" id="UP000000310">
    <property type="component" value="Chromosome"/>
</dbReference>
<keyword evidence="2" id="KW-1185">Reference proteome</keyword>
<reference evidence="2" key="2">
    <citation type="submission" date="2011-02" db="EMBL/GenBank/DDBJ databases">
        <title>The complete genome of Pedobacter saltans DSM 12145.</title>
        <authorList>
            <consortium name="US DOE Joint Genome Institute (JGI-PGF)"/>
            <person name="Lucas S."/>
            <person name="Copeland A."/>
            <person name="Lapidus A."/>
            <person name="Bruce D."/>
            <person name="Goodwin L."/>
            <person name="Pitluck S."/>
            <person name="Kyrpides N."/>
            <person name="Mavromatis K."/>
            <person name="Pagani I."/>
            <person name="Ivanova N."/>
            <person name="Ovchinnikova G."/>
            <person name="Lu M."/>
            <person name="Detter J.C."/>
            <person name="Han C."/>
            <person name="Land M."/>
            <person name="Hauser L."/>
            <person name="Markowitz V."/>
            <person name="Cheng J.-F."/>
            <person name="Hugenholtz P."/>
            <person name="Woyke T."/>
            <person name="Wu D."/>
            <person name="Tindall B."/>
            <person name="Pomrenke H.G."/>
            <person name="Brambilla E."/>
            <person name="Klenk H.-P."/>
            <person name="Eisen J.A."/>
        </authorList>
    </citation>
    <scope>NUCLEOTIDE SEQUENCE [LARGE SCALE GENOMIC DNA]</scope>
    <source>
        <strain evidence="2">ATCC 51119 / DSM 12145 / JCM 21818 / LMG 10337 / NBRC 100064 / NCIMB 13643</strain>
    </source>
</reference>
<evidence type="ECO:0000313" key="1">
    <source>
        <dbReference type="EMBL" id="ADY51131.1"/>
    </source>
</evidence>
<protein>
    <submittedName>
        <fullName evidence="1">Uncharacterized protein</fullName>
    </submittedName>
</protein>
<dbReference type="AlphaFoldDB" id="F0S7A6"/>
<accession>F0S7A6</accession>
<evidence type="ECO:0000313" key="2">
    <source>
        <dbReference type="Proteomes" id="UP000000310"/>
    </source>
</evidence>
<dbReference type="KEGG" id="psn:Pedsa_0552"/>
<sequence>MNSCPFNLDPMRKLLFITALIFAVCSGTKAQYLKYEPLYSSPPSSSTLEDGWYKATVQYHNTGTAYKASYTLRVKVSYNAVTAIDFGNGYLHSGINSSGYHWSGGTITLSTDVNGNITGATAKVTIIDKDISPKVYSIYIK</sequence>
<organism evidence="1 2">
    <name type="scientific">Pseudopedobacter saltans (strain ATCC 51119 / DSM 12145 / JCM 21818 / CCUG 39354 / LMG 10337 / NBRC 100064 / NCIMB 13643)</name>
    <name type="common">Pedobacter saltans</name>
    <dbReference type="NCBI Taxonomy" id="762903"/>
    <lineage>
        <taxon>Bacteria</taxon>
        <taxon>Pseudomonadati</taxon>
        <taxon>Bacteroidota</taxon>
        <taxon>Sphingobacteriia</taxon>
        <taxon>Sphingobacteriales</taxon>
        <taxon>Sphingobacteriaceae</taxon>
        <taxon>Pseudopedobacter</taxon>
    </lineage>
</organism>
<name>F0S7A6_PSESL</name>
<gene>
    <name evidence="1" type="ordered locus">Pedsa_0552</name>
</gene>
<dbReference type="EMBL" id="CP002545">
    <property type="protein sequence ID" value="ADY51131.1"/>
    <property type="molecule type" value="Genomic_DNA"/>
</dbReference>